<evidence type="ECO:0000313" key="6">
    <source>
        <dbReference type="Proteomes" id="UP000694680"/>
    </source>
</evidence>
<dbReference type="Gene3D" id="3.30.505.10">
    <property type="entry name" value="SH2 domain"/>
    <property type="match status" value="1"/>
</dbReference>
<keyword evidence="6" id="KW-1185">Reference proteome</keyword>
<feature type="region of interest" description="Disordered" evidence="3">
    <location>
        <begin position="375"/>
        <end position="399"/>
    </location>
</feature>
<evidence type="ECO:0000256" key="1">
    <source>
        <dbReference type="ARBA" id="ARBA00022999"/>
    </source>
</evidence>
<evidence type="ECO:0000259" key="4">
    <source>
        <dbReference type="PROSITE" id="PS50001"/>
    </source>
</evidence>
<dbReference type="SMART" id="SM00252">
    <property type="entry name" value="SH2"/>
    <property type="match status" value="1"/>
</dbReference>
<keyword evidence="1 2" id="KW-0727">SH2 domain</keyword>
<protein>
    <submittedName>
        <fullName evidence="5">Hematopoietic SH2 domain-containing protein-like</fullName>
    </submittedName>
</protein>
<sequence length="428" mass="48374">MEPTTADTGTDEAQLRRRELATKWFIETQMPFITHRGLIPNWFLGFIPRKDAEEMLEEKEQGCFMIRLSDKTVGYVLSFKGRDRCRHFVINQSERGQFIVCGDTKAHNKIVDLLEFYKTNPIEPFGEYLTSSCVEEGDEKSYDVVQFNPIKGKPDTAVKTVRRMHAISLASKQKRTQPHREKAIEVVPPLPQRSPQLNSHVLYAQLRKHLPRRRPPGLHTSSDSISGGNLGGADRSRTSHHNIVRYSLISEPDSVYSEPNLLTSKSRSLPFLDSRCDEKQSYRLSVPPNAPRNSPKPVKPVPRCVSQSGRIDVSKKPGTNMDLKNNSDMYCLAGRASFDSRSLAPVLDEDSLYAEVAFEVPSCCNVSDDTYELIPSHNDSGKHKPMDNVSGTSKNIRSKNDQSSWGLKVSNLYQITISCIFFMLSFVF</sequence>
<gene>
    <name evidence="5" type="primary">LOC114465675</name>
</gene>
<dbReference type="Proteomes" id="UP000694680">
    <property type="component" value="Chromosome 6"/>
</dbReference>
<organism evidence="5 6">
    <name type="scientific">Gouania willdenowi</name>
    <name type="common">Blunt-snouted clingfish</name>
    <name type="synonym">Lepadogaster willdenowi</name>
    <dbReference type="NCBI Taxonomy" id="441366"/>
    <lineage>
        <taxon>Eukaryota</taxon>
        <taxon>Metazoa</taxon>
        <taxon>Chordata</taxon>
        <taxon>Craniata</taxon>
        <taxon>Vertebrata</taxon>
        <taxon>Euteleostomi</taxon>
        <taxon>Actinopterygii</taxon>
        <taxon>Neopterygii</taxon>
        <taxon>Teleostei</taxon>
        <taxon>Neoteleostei</taxon>
        <taxon>Acanthomorphata</taxon>
        <taxon>Ovalentaria</taxon>
        <taxon>Blenniimorphae</taxon>
        <taxon>Blenniiformes</taxon>
        <taxon>Gobiesocoidei</taxon>
        <taxon>Gobiesocidae</taxon>
        <taxon>Gobiesocinae</taxon>
        <taxon>Gouania</taxon>
    </lineage>
</organism>
<feature type="compositionally biased region" description="Polar residues" evidence="3">
    <location>
        <begin position="389"/>
        <end position="399"/>
    </location>
</feature>
<reference evidence="5" key="3">
    <citation type="submission" date="2025-09" db="UniProtKB">
        <authorList>
            <consortium name="Ensembl"/>
        </authorList>
    </citation>
    <scope>IDENTIFICATION</scope>
</reference>
<feature type="region of interest" description="Disordered" evidence="3">
    <location>
        <begin position="210"/>
        <end position="238"/>
    </location>
</feature>
<proteinExistence type="predicted"/>
<feature type="region of interest" description="Disordered" evidence="3">
    <location>
        <begin position="169"/>
        <end position="197"/>
    </location>
</feature>
<dbReference type="InterPro" id="IPR036860">
    <property type="entry name" value="SH2_dom_sf"/>
</dbReference>
<dbReference type="SUPFAM" id="SSF55550">
    <property type="entry name" value="SH2 domain"/>
    <property type="match status" value="1"/>
</dbReference>
<feature type="domain" description="SH2" evidence="4">
    <location>
        <begin position="42"/>
        <end position="133"/>
    </location>
</feature>
<dbReference type="Ensembl" id="ENSGWIT00000031917.1">
    <property type="protein sequence ID" value="ENSGWIP00000029238.1"/>
    <property type="gene ID" value="ENSGWIG00000015263.1"/>
</dbReference>
<reference evidence="5" key="2">
    <citation type="submission" date="2025-08" db="UniProtKB">
        <authorList>
            <consortium name="Ensembl"/>
        </authorList>
    </citation>
    <scope>IDENTIFICATION</scope>
</reference>
<evidence type="ECO:0000313" key="5">
    <source>
        <dbReference type="Ensembl" id="ENSGWIP00000029238.1"/>
    </source>
</evidence>
<dbReference type="PANTHER" id="PTHR14388:SF6">
    <property type="entry name" value="SH2 DOMAIN-CONTAINING PROTEIN 7"/>
    <property type="match status" value="1"/>
</dbReference>
<accession>A0A8C5GEZ8</accession>
<dbReference type="Pfam" id="PF00017">
    <property type="entry name" value="SH2"/>
    <property type="match status" value="1"/>
</dbReference>
<name>A0A8C5GEZ8_GOUWI</name>
<reference evidence="5" key="1">
    <citation type="submission" date="2020-06" db="EMBL/GenBank/DDBJ databases">
        <authorList>
            <consortium name="Wellcome Sanger Institute Data Sharing"/>
        </authorList>
    </citation>
    <scope>NUCLEOTIDE SEQUENCE [LARGE SCALE GENOMIC DNA]</scope>
</reference>
<dbReference type="InterPro" id="IPR000980">
    <property type="entry name" value="SH2"/>
</dbReference>
<dbReference type="PANTHER" id="PTHR14388">
    <property type="entry name" value="T CELL-SPECIFIC ADAPTER PROTEIN TSAD"/>
    <property type="match status" value="1"/>
</dbReference>
<feature type="region of interest" description="Disordered" evidence="3">
    <location>
        <begin position="281"/>
        <end position="319"/>
    </location>
</feature>
<dbReference type="GO" id="GO:0005737">
    <property type="term" value="C:cytoplasm"/>
    <property type="evidence" value="ECO:0007669"/>
    <property type="project" value="TreeGrafter"/>
</dbReference>
<evidence type="ECO:0000256" key="3">
    <source>
        <dbReference type="SAM" id="MobiDB-lite"/>
    </source>
</evidence>
<dbReference type="PROSITE" id="PS50001">
    <property type="entry name" value="SH2"/>
    <property type="match status" value="1"/>
</dbReference>
<evidence type="ECO:0000256" key="2">
    <source>
        <dbReference type="PROSITE-ProRule" id="PRU00191"/>
    </source>
</evidence>
<dbReference type="AlphaFoldDB" id="A0A8C5GEZ8"/>